<feature type="signal peptide" evidence="7">
    <location>
        <begin position="1"/>
        <end position="23"/>
    </location>
</feature>
<evidence type="ECO:0000256" key="1">
    <source>
        <dbReference type="ARBA" id="ARBA00005228"/>
    </source>
</evidence>
<dbReference type="SUPFAM" id="SSF50993">
    <property type="entry name" value="Peptidase/esterase 'gauge' domain"/>
    <property type="match status" value="1"/>
</dbReference>
<dbReference type="RefSeq" id="WP_218146504.1">
    <property type="nucleotide sequence ID" value="NZ_FOQO01000003.1"/>
</dbReference>
<reference evidence="10 11" key="1">
    <citation type="submission" date="2016-10" db="EMBL/GenBank/DDBJ databases">
        <authorList>
            <person name="de Groot N.N."/>
        </authorList>
    </citation>
    <scope>NUCLEOTIDE SEQUENCE [LARGE SCALE GENOMIC DNA]</scope>
    <source>
        <strain evidence="10 11">RK1</strain>
    </source>
</reference>
<dbReference type="SUPFAM" id="SSF53474">
    <property type="entry name" value="alpha/beta-Hydrolases"/>
    <property type="match status" value="1"/>
</dbReference>
<evidence type="ECO:0000259" key="8">
    <source>
        <dbReference type="Pfam" id="PF00326"/>
    </source>
</evidence>
<dbReference type="InterPro" id="IPR023302">
    <property type="entry name" value="Pept_S9A_N"/>
</dbReference>
<protein>
    <recommendedName>
        <fullName evidence="6">Proline-specific endopeptidase</fullName>
    </recommendedName>
</protein>
<dbReference type="EMBL" id="FOQO01000003">
    <property type="protein sequence ID" value="SFI29487.1"/>
    <property type="molecule type" value="Genomic_DNA"/>
</dbReference>
<keyword evidence="3" id="KW-0378">Hydrolase</keyword>
<feature type="chain" id="PRO_5011681615" description="Proline-specific endopeptidase" evidence="7">
    <location>
        <begin position="24"/>
        <end position="723"/>
    </location>
</feature>
<dbReference type="GO" id="GO:0006508">
    <property type="term" value="P:proteolysis"/>
    <property type="evidence" value="ECO:0007669"/>
    <property type="project" value="UniProtKB-KW"/>
</dbReference>
<evidence type="ECO:0000256" key="7">
    <source>
        <dbReference type="SAM" id="SignalP"/>
    </source>
</evidence>
<proteinExistence type="inferred from homology"/>
<dbReference type="AlphaFoldDB" id="A0A1I3H1S4"/>
<feature type="domain" description="Peptidase S9A N-terminal" evidence="9">
    <location>
        <begin position="41"/>
        <end position="446"/>
    </location>
</feature>
<dbReference type="InterPro" id="IPR051543">
    <property type="entry name" value="Serine_Peptidase_S9A"/>
</dbReference>
<dbReference type="PROSITE" id="PS51257">
    <property type="entry name" value="PROKAR_LIPOPROTEIN"/>
    <property type="match status" value="1"/>
</dbReference>
<dbReference type="Proteomes" id="UP000198670">
    <property type="component" value="Unassembled WGS sequence"/>
</dbReference>
<feature type="domain" description="Peptidase S9 prolyl oligopeptidase catalytic" evidence="8">
    <location>
        <begin position="504"/>
        <end position="716"/>
    </location>
</feature>
<dbReference type="InterPro" id="IPR001375">
    <property type="entry name" value="Peptidase_S9_cat"/>
</dbReference>
<comment type="similarity">
    <text evidence="1">Belongs to the peptidase S9A family.</text>
</comment>
<keyword evidence="7" id="KW-0732">Signal</keyword>
<dbReference type="InterPro" id="IPR002470">
    <property type="entry name" value="Peptidase_S9A"/>
</dbReference>
<dbReference type="Gene3D" id="3.40.50.1820">
    <property type="entry name" value="alpha/beta hydrolase"/>
    <property type="match status" value="1"/>
</dbReference>
<evidence type="ECO:0000313" key="10">
    <source>
        <dbReference type="EMBL" id="SFI29487.1"/>
    </source>
</evidence>
<evidence type="ECO:0000256" key="4">
    <source>
        <dbReference type="ARBA" id="ARBA00022825"/>
    </source>
</evidence>
<keyword evidence="2" id="KW-0645">Protease</keyword>
<comment type="function">
    <text evidence="5">Cleaves peptide bonds on the C-terminal side of prolyl residues within peptides that are up to approximately 30 amino acids long. Has an absolute requirement for an X-Pro bond in the trans configuration immediately preceding the Pro-Y scissible bond.</text>
</comment>
<evidence type="ECO:0000256" key="6">
    <source>
        <dbReference type="ARBA" id="ARBA00081187"/>
    </source>
</evidence>
<dbReference type="Pfam" id="PF02897">
    <property type="entry name" value="Peptidase_S9_N"/>
    <property type="match status" value="1"/>
</dbReference>
<dbReference type="InterPro" id="IPR029058">
    <property type="entry name" value="AB_hydrolase_fold"/>
</dbReference>
<evidence type="ECO:0000259" key="9">
    <source>
        <dbReference type="Pfam" id="PF02897"/>
    </source>
</evidence>
<accession>A0A1I3H1S4</accession>
<evidence type="ECO:0000256" key="5">
    <source>
        <dbReference type="ARBA" id="ARBA00060121"/>
    </source>
</evidence>
<dbReference type="Gene3D" id="2.130.10.120">
    <property type="entry name" value="Prolyl oligopeptidase, N-terminal domain"/>
    <property type="match status" value="1"/>
</dbReference>
<dbReference type="STRING" id="1477437.SAMN05444682_103188"/>
<dbReference type="FunFam" id="3.40.50.1820:FF:000005">
    <property type="entry name" value="Prolyl endopeptidase"/>
    <property type="match status" value="1"/>
</dbReference>
<dbReference type="Pfam" id="PF00326">
    <property type="entry name" value="Peptidase_S9"/>
    <property type="match status" value="1"/>
</dbReference>
<sequence length="723" mass="81613">MNAKRLLLSKLPLLLLMSTIAISCTQDKSHRKAYQWPQIDPPIAAIKPHVRSLHGDTVADPYYWLNDYFKKGPDSSAVIEYLEAENAYTDSMMKGTEALQAKLFDEMKGRIKEQDESVPYFKNGYYYYTRTEEGKQYFKFCRKKGGLDAPEEILLDVDRLAEGHPYYAASGFNVSPDNRLLAYGVDTVSRRQYTIHVKNLETGEVLRDAIPGTSGGSVWANDNRTLFYTQNNPATLLTEKIMRHTLGADSDGDGVVYHESDNTNYIGVGKAKSGKFIYIYSGGTLSSETRYLDADDPMGTFKVFQPRMPEVLYSVTALADRFLIVTNQNATNFKLMECPFDQTGQEHWKEVIPHRPDVLLEDVDEFRDFLVVSERKNGLTQLAIRNLKDGSEHYLDFGEEAYTAYPSANPEYNTSTLRYGYTSLTTPSSTYDYDMVTHKKTLLKQQEVVGGYNGADYVTERLYATAKDGTLVPISLVYKKGFQKDGNAPLLLYGYGAYGATMDPSFSSSRLSLLDRGFVFAIAHIRGGQEMGRQWYEDGKMMKKKNSFTDFIDCGQFLVDQRYTSSAHLYAMGGSAGGLLMGAVANMAPKLWHGIVAQVPFVDVVNTMLDESIPLTTNEYDEWGNPNDEDAYEYIKRYSPYENIEAKAYPHILVTTGLHDSQVQYFEPAKWVAKLRTTKTDNHVLLLKTEMDYGHGGASGRFDYLKEIALEYSFLFALEGMVD</sequence>
<keyword evidence="11" id="KW-1185">Reference proteome</keyword>
<evidence type="ECO:0000256" key="2">
    <source>
        <dbReference type="ARBA" id="ARBA00022670"/>
    </source>
</evidence>
<organism evidence="10 11">
    <name type="scientific">Parapedobacter indicus</name>
    <dbReference type="NCBI Taxonomy" id="1477437"/>
    <lineage>
        <taxon>Bacteria</taxon>
        <taxon>Pseudomonadati</taxon>
        <taxon>Bacteroidota</taxon>
        <taxon>Sphingobacteriia</taxon>
        <taxon>Sphingobacteriales</taxon>
        <taxon>Sphingobacteriaceae</taxon>
        <taxon>Parapedobacter</taxon>
    </lineage>
</organism>
<evidence type="ECO:0000256" key="3">
    <source>
        <dbReference type="ARBA" id="ARBA00022801"/>
    </source>
</evidence>
<gene>
    <name evidence="10" type="ORF">SAMN05444682_103188</name>
</gene>
<keyword evidence="4" id="KW-0720">Serine protease</keyword>
<evidence type="ECO:0000313" key="11">
    <source>
        <dbReference type="Proteomes" id="UP000198670"/>
    </source>
</evidence>
<dbReference type="PRINTS" id="PR00862">
    <property type="entry name" value="PROLIGOPTASE"/>
</dbReference>
<dbReference type="PANTHER" id="PTHR11757">
    <property type="entry name" value="PROTEASE FAMILY S9A OLIGOPEPTIDASE"/>
    <property type="match status" value="1"/>
</dbReference>
<dbReference type="GO" id="GO:0004252">
    <property type="term" value="F:serine-type endopeptidase activity"/>
    <property type="evidence" value="ECO:0007669"/>
    <property type="project" value="InterPro"/>
</dbReference>
<name>A0A1I3H1S4_9SPHI</name>
<dbReference type="PANTHER" id="PTHR11757:SF19">
    <property type="entry name" value="PROLYL ENDOPEPTIDASE-LIKE"/>
    <property type="match status" value="1"/>
</dbReference>